<evidence type="ECO:0000313" key="3">
    <source>
        <dbReference type="Proteomes" id="UP000266673"/>
    </source>
</evidence>
<dbReference type="OrthoDB" id="2446834at2759"/>
<reference evidence="2 3" key="1">
    <citation type="submission" date="2018-06" db="EMBL/GenBank/DDBJ databases">
        <title>Comparative genomics reveals the genomic features of Rhizophagus irregularis, R. cerebriforme, R. diaphanum and Gigaspora rosea, and their symbiotic lifestyle signature.</title>
        <authorList>
            <person name="Morin E."/>
            <person name="San Clemente H."/>
            <person name="Chen E.C.H."/>
            <person name="De La Providencia I."/>
            <person name="Hainaut M."/>
            <person name="Kuo A."/>
            <person name="Kohler A."/>
            <person name="Murat C."/>
            <person name="Tang N."/>
            <person name="Roy S."/>
            <person name="Loubradou J."/>
            <person name="Henrissat B."/>
            <person name="Grigoriev I.V."/>
            <person name="Corradi N."/>
            <person name="Roux C."/>
            <person name="Martin F.M."/>
        </authorList>
    </citation>
    <scope>NUCLEOTIDE SEQUENCE [LARGE SCALE GENOMIC DNA]</scope>
    <source>
        <strain evidence="2 3">DAOM 194757</strain>
    </source>
</reference>
<feature type="coiled-coil region" evidence="1">
    <location>
        <begin position="230"/>
        <end position="261"/>
    </location>
</feature>
<dbReference type="Proteomes" id="UP000266673">
    <property type="component" value="Unassembled WGS sequence"/>
</dbReference>
<name>A0A397UGK7_9GLOM</name>
<organism evidence="2 3">
    <name type="scientific">Gigaspora rosea</name>
    <dbReference type="NCBI Taxonomy" id="44941"/>
    <lineage>
        <taxon>Eukaryota</taxon>
        <taxon>Fungi</taxon>
        <taxon>Fungi incertae sedis</taxon>
        <taxon>Mucoromycota</taxon>
        <taxon>Glomeromycotina</taxon>
        <taxon>Glomeromycetes</taxon>
        <taxon>Diversisporales</taxon>
        <taxon>Gigasporaceae</taxon>
        <taxon>Gigaspora</taxon>
    </lineage>
</organism>
<sequence>MGNCEWIQRLLELNSDRIKYKRQTKNLFVSEQSQYLQLLQQHATLPNNYDKTNKQSSLYQLLTVNGIEPDVNEKVYVPLIPGYTIYTYYGVYLKISLEWNEVQQMIFYKWIDYGDDWKFITEQKSQSLPDNLNSLRNHLQSAPIKYKGALSMTCVLGFNCKENVEWLRGYVNNTYSNLFEHAKKLFNAEKKRITMINSAKNKARKLESSEDIQAGLPIKAEGWNTSSSVTQALGIQLQEVRNELKNTKKKLHRSLETIQKTKCRVMF</sequence>
<accession>A0A397UGK7</accession>
<keyword evidence="3" id="KW-1185">Reference proteome</keyword>
<dbReference type="AlphaFoldDB" id="A0A397UGK7"/>
<dbReference type="STRING" id="44941.A0A397UGK7"/>
<protein>
    <submittedName>
        <fullName evidence="2">Uncharacterized protein</fullName>
    </submittedName>
</protein>
<proteinExistence type="predicted"/>
<dbReference type="EMBL" id="QKWP01001379">
    <property type="protein sequence ID" value="RIB09415.1"/>
    <property type="molecule type" value="Genomic_DNA"/>
</dbReference>
<evidence type="ECO:0000313" key="2">
    <source>
        <dbReference type="EMBL" id="RIB09415.1"/>
    </source>
</evidence>
<gene>
    <name evidence="2" type="ORF">C2G38_270911</name>
</gene>
<comment type="caution">
    <text evidence="2">The sequence shown here is derived from an EMBL/GenBank/DDBJ whole genome shotgun (WGS) entry which is preliminary data.</text>
</comment>
<keyword evidence="1" id="KW-0175">Coiled coil</keyword>
<evidence type="ECO:0000256" key="1">
    <source>
        <dbReference type="SAM" id="Coils"/>
    </source>
</evidence>